<dbReference type="InterPro" id="IPR036872">
    <property type="entry name" value="CH_dom_sf"/>
</dbReference>
<keyword evidence="1" id="KW-0175">Coiled coil</keyword>
<organism evidence="4">
    <name type="scientific">Magallana gigas</name>
    <name type="common">Pacific oyster</name>
    <name type="synonym">Crassostrea gigas</name>
    <dbReference type="NCBI Taxonomy" id="29159"/>
    <lineage>
        <taxon>Eukaryota</taxon>
        <taxon>Metazoa</taxon>
        <taxon>Spiralia</taxon>
        <taxon>Lophotrochozoa</taxon>
        <taxon>Mollusca</taxon>
        <taxon>Bivalvia</taxon>
        <taxon>Autobranchia</taxon>
        <taxon>Pteriomorphia</taxon>
        <taxon>Ostreida</taxon>
        <taxon>Ostreoidea</taxon>
        <taxon>Ostreidae</taxon>
        <taxon>Magallana</taxon>
    </lineage>
</organism>
<accession>K1PYC5</accession>
<evidence type="ECO:0000259" key="3">
    <source>
        <dbReference type="Pfam" id="PF19016"/>
    </source>
</evidence>
<evidence type="ECO:0000256" key="2">
    <source>
        <dbReference type="SAM" id="MobiDB-lite"/>
    </source>
</evidence>
<dbReference type="SUPFAM" id="SSF47576">
    <property type="entry name" value="Calponin-homology domain, CH-domain"/>
    <property type="match status" value="1"/>
</dbReference>
<feature type="domain" description="DUF5745" evidence="3">
    <location>
        <begin position="101"/>
        <end position="157"/>
    </location>
</feature>
<dbReference type="InterPro" id="IPR026619">
    <property type="entry name" value="CEP95"/>
</dbReference>
<dbReference type="AlphaFoldDB" id="K1PYC5"/>
<dbReference type="HOGENOM" id="CLU_018428_1_0_1"/>
<dbReference type="GO" id="GO:0000922">
    <property type="term" value="C:spindle pole"/>
    <property type="evidence" value="ECO:0007669"/>
    <property type="project" value="InterPro"/>
</dbReference>
<evidence type="ECO:0000313" key="4">
    <source>
        <dbReference type="EMBL" id="EKC29267.1"/>
    </source>
</evidence>
<feature type="compositionally biased region" description="Polar residues" evidence="2">
    <location>
        <begin position="423"/>
        <end position="433"/>
    </location>
</feature>
<feature type="region of interest" description="Disordered" evidence="2">
    <location>
        <begin position="421"/>
        <end position="479"/>
    </location>
</feature>
<proteinExistence type="predicted"/>
<feature type="compositionally biased region" description="Basic and acidic residues" evidence="2">
    <location>
        <begin position="313"/>
        <end position="328"/>
    </location>
</feature>
<feature type="region of interest" description="Disordered" evidence="2">
    <location>
        <begin position="601"/>
        <end position="635"/>
    </location>
</feature>
<feature type="coiled-coil region" evidence="1">
    <location>
        <begin position="677"/>
        <end position="711"/>
    </location>
</feature>
<name>K1PYC5_MAGGI</name>
<evidence type="ECO:0000256" key="1">
    <source>
        <dbReference type="SAM" id="Coils"/>
    </source>
</evidence>
<gene>
    <name evidence="4" type="ORF">CGI_10027483</name>
</gene>
<protein>
    <submittedName>
        <fullName evidence="4">Coiled-coil domain-containing protein 45</fullName>
    </submittedName>
</protein>
<reference evidence="4" key="1">
    <citation type="journal article" date="2012" name="Nature">
        <title>The oyster genome reveals stress adaptation and complexity of shell formation.</title>
        <authorList>
            <person name="Zhang G."/>
            <person name="Fang X."/>
            <person name="Guo X."/>
            <person name="Li L."/>
            <person name="Luo R."/>
            <person name="Xu F."/>
            <person name="Yang P."/>
            <person name="Zhang L."/>
            <person name="Wang X."/>
            <person name="Qi H."/>
            <person name="Xiong Z."/>
            <person name="Que H."/>
            <person name="Xie Y."/>
            <person name="Holland P.W."/>
            <person name="Paps J."/>
            <person name="Zhu Y."/>
            <person name="Wu F."/>
            <person name="Chen Y."/>
            <person name="Wang J."/>
            <person name="Peng C."/>
            <person name="Meng J."/>
            <person name="Yang L."/>
            <person name="Liu J."/>
            <person name="Wen B."/>
            <person name="Zhang N."/>
            <person name="Huang Z."/>
            <person name="Zhu Q."/>
            <person name="Feng Y."/>
            <person name="Mount A."/>
            <person name="Hedgecock D."/>
            <person name="Xu Z."/>
            <person name="Liu Y."/>
            <person name="Domazet-Loso T."/>
            <person name="Du Y."/>
            <person name="Sun X."/>
            <person name="Zhang S."/>
            <person name="Liu B."/>
            <person name="Cheng P."/>
            <person name="Jiang X."/>
            <person name="Li J."/>
            <person name="Fan D."/>
            <person name="Wang W."/>
            <person name="Fu W."/>
            <person name="Wang T."/>
            <person name="Wang B."/>
            <person name="Zhang J."/>
            <person name="Peng Z."/>
            <person name="Li Y."/>
            <person name="Li N."/>
            <person name="Wang J."/>
            <person name="Chen M."/>
            <person name="He Y."/>
            <person name="Tan F."/>
            <person name="Song X."/>
            <person name="Zheng Q."/>
            <person name="Huang R."/>
            <person name="Yang H."/>
            <person name="Du X."/>
            <person name="Chen L."/>
            <person name="Yang M."/>
            <person name="Gaffney P.M."/>
            <person name="Wang S."/>
            <person name="Luo L."/>
            <person name="She Z."/>
            <person name="Ming Y."/>
            <person name="Huang W."/>
            <person name="Zhang S."/>
            <person name="Huang B."/>
            <person name="Zhang Y."/>
            <person name="Qu T."/>
            <person name="Ni P."/>
            <person name="Miao G."/>
            <person name="Wang J."/>
            <person name="Wang Q."/>
            <person name="Steinberg C.E."/>
            <person name="Wang H."/>
            <person name="Li N."/>
            <person name="Qian L."/>
            <person name="Zhang G."/>
            <person name="Li Y."/>
            <person name="Yang H."/>
            <person name="Liu X."/>
            <person name="Wang J."/>
            <person name="Yin Y."/>
            <person name="Wang J."/>
        </authorList>
    </citation>
    <scope>NUCLEOTIDE SEQUENCE [LARGE SCALE GENOMIC DNA]</scope>
    <source>
        <strain evidence="4">05x7-T-G4-1.051#20</strain>
    </source>
</reference>
<dbReference type="GO" id="GO:0005813">
    <property type="term" value="C:centrosome"/>
    <property type="evidence" value="ECO:0007669"/>
    <property type="project" value="InterPro"/>
</dbReference>
<feature type="region of interest" description="Disordered" evidence="2">
    <location>
        <begin position="206"/>
        <end position="257"/>
    </location>
</feature>
<feature type="region of interest" description="Disordered" evidence="2">
    <location>
        <begin position="370"/>
        <end position="409"/>
    </location>
</feature>
<dbReference type="PANTHER" id="PTHR22545">
    <property type="entry name" value="CENTROSOMAL PROTEIN OF 95 KDA"/>
    <property type="match status" value="1"/>
</dbReference>
<feature type="region of interest" description="Disordered" evidence="2">
    <location>
        <begin position="305"/>
        <end position="328"/>
    </location>
</feature>
<dbReference type="EMBL" id="JH817548">
    <property type="protein sequence ID" value="EKC29267.1"/>
    <property type="molecule type" value="Genomic_DNA"/>
</dbReference>
<dbReference type="Gene3D" id="1.10.418.10">
    <property type="entry name" value="Calponin-like domain"/>
    <property type="match status" value="1"/>
</dbReference>
<sequence>MIVSILTTQINGVIAVGSPSNATAGTGASVDEFFNMYMVPFKIKMGPKERLNQEDIKIVRQANLLLEQLNAGSSLGCVEDINAAVYVTLFEGLCGEKLHGVIQKPISREDEIQNIQLVIDILSRDILHTSLAHITGREVVDGNRESIWNLLEIFGGLLEYILNKIDSDASTDGEGDLDELEDDPDAVEPDVIDRILERELQRNYSLEGSPDRLTPKASPIRRRSPIRSPERGRRTLLSPSKLPQSSEPSPKKSLNSTNELIKEGENLQKELLSDRYKPMKTAAEIREDLARHRRELGLTRDPFSDLVPVPATSDKRQSNLKTGDVKGEESYKSLKDMVESTAAMAEEAVNCSPNRARTILRSMESDYNIEQFRSTYPSPKKTQNKSPPRKTKSPARNSDDDFFSDSELNPSNAKRKVSFLVERSTTSESSPSFLRSAPRYKPKTKTAWTEKTEGTNKPGRPRQDNTQRRGTSGDSSLFDFEKNPANFSYDEYLKKQFHEIIDDVLSIDEAMPPRFRSRNDQQKHHISKLGSKSKGNYSISDTQKLLKNEKGVNKRKVDRIYQEDLDELQNEAEYDLSKDRKDARQVEDEYKKKVLTGAKTSTKPKETGMKKKTPIQKHSVCSKAKRKSPSGVTAVPKQRLTIKDDEDILPILLKEFPHLHLSLHTWHELWRKGIHQIEQVTRANQEVRRKKSKAKSELEEAEKRHEIMVNIMKKEIEHGQRMKEIKERHKQTVVAKNMIQEKRAQSARSRKYYDDYQVRMRSKMLKRRTKEEMIFRKLFKDGLDIQKDRVRELKKYAKEQRDTQASTQRNEIESMENYYRDQFEMLAESITKERKEILVREKAQQKVLGQMKKELRHKMESEIRLLQDQLVRDDDDAYFRQLDADRVIHNLQLAKYHANNV</sequence>
<dbReference type="InterPro" id="IPR044039">
    <property type="entry name" value="DUF5745"/>
</dbReference>
<feature type="region of interest" description="Disordered" evidence="2">
    <location>
        <begin position="515"/>
        <end position="535"/>
    </location>
</feature>
<feature type="compositionally biased region" description="Polar residues" evidence="2">
    <location>
        <begin position="371"/>
        <end position="386"/>
    </location>
</feature>
<feature type="compositionally biased region" description="Polar residues" evidence="2">
    <location>
        <begin position="237"/>
        <end position="257"/>
    </location>
</feature>
<dbReference type="InParanoid" id="K1PYC5"/>
<dbReference type="Pfam" id="PF19016">
    <property type="entry name" value="DUF5745"/>
    <property type="match status" value="1"/>
</dbReference>
<dbReference type="PANTHER" id="PTHR22545:SF0">
    <property type="entry name" value="CENTROSOMAL PROTEIN OF 95 KDA"/>
    <property type="match status" value="1"/>
</dbReference>